<evidence type="ECO:0000313" key="10">
    <source>
        <dbReference type="EMBL" id="KAH9368387.1"/>
    </source>
</evidence>
<evidence type="ECO:0000256" key="5">
    <source>
        <dbReference type="ARBA" id="ARBA00023180"/>
    </source>
</evidence>
<sequence length="515" mass="57622">MSLRQAVLFTTVTSLLCDAQQPVVRTPYGPVAGQRLTYEGKQIDSFFGIPFAVPPLGKLRFRKPLAARSWKNVRDATKFQPACLQTNNLVNRDVLLNYSSSASEDCLHLNVWRPSCVVMDNCKSKQALLPVVVYIYGGAFQWGDASAFYNDGLVFSSVNEVVFVSFNYRTNVFGFLNGRSPDSPGNLAFWDQLLAMQWVQKSISCFGGDPELVTLYGQSSGAMSVGLHVLSPLSKGLFKRCIFESGTALSLLTFQRHNEVSFFSNLAGKLNCTDSTANTTAMLDCMRRVGAHELIAQVGDLGQFSSMFFPSKGDGFFPEYPINFANVGCVNGEEMLMGTTTDEGSVFFYHPIKRLDDLLEYMADYYDGASATVISTAFSIPFSAVRHYINSYFTNSVKNLTRGETLNLLSHAYGDPVFVCGTNLWGEELAKRGHSVYRYVYGQRMPWSHWDDWMGVVHMEDLPYMLGSVATLADNLREKRWEYLPEWFRRYNATPVELTFSMNLVKALGSFVKTG</sequence>
<evidence type="ECO:0000256" key="8">
    <source>
        <dbReference type="RuleBase" id="RU361235"/>
    </source>
</evidence>
<dbReference type="Pfam" id="PF00135">
    <property type="entry name" value="COesterase"/>
    <property type="match status" value="1"/>
</dbReference>
<evidence type="ECO:0000313" key="11">
    <source>
        <dbReference type="Proteomes" id="UP000821853"/>
    </source>
</evidence>
<evidence type="ECO:0000256" key="6">
    <source>
        <dbReference type="ARBA" id="ARBA00048484"/>
    </source>
</evidence>
<reference evidence="10 11" key="1">
    <citation type="journal article" date="2020" name="Cell">
        <title>Large-Scale Comparative Analyses of Tick Genomes Elucidate Their Genetic Diversity and Vector Capacities.</title>
        <authorList>
            <consortium name="Tick Genome and Microbiome Consortium (TIGMIC)"/>
            <person name="Jia N."/>
            <person name="Wang J."/>
            <person name="Shi W."/>
            <person name="Du L."/>
            <person name="Sun Y."/>
            <person name="Zhan W."/>
            <person name="Jiang J.F."/>
            <person name="Wang Q."/>
            <person name="Zhang B."/>
            <person name="Ji P."/>
            <person name="Bell-Sakyi L."/>
            <person name="Cui X.M."/>
            <person name="Yuan T.T."/>
            <person name="Jiang B.G."/>
            <person name="Yang W.F."/>
            <person name="Lam T.T."/>
            <person name="Chang Q.C."/>
            <person name="Ding S.J."/>
            <person name="Wang X.J."/>
            <person name="Zhu J.G."/>
            <person name="Ruan X.D."/>
            <person name="Zhao L."/>
            <person name="Wei J.T."/>
            <person name="Ye R.Z."/>
            <person name="Que T.C."/>
            <person name="Du C.H."/>
            <person name="Zhou Y.H."/>
            <person name="Cheng J.X."/>
            <person name="Dai P.F."/>
            <person name="Guo W.B."/>
            <person name="Han X.H."/>
            <person name="Huang E.J."/>
            <person name="Li L.F."/>
            <person name="Wei W."/>
            <person name="Gao Y.C."/>
            <person name="Liu J.Z."/>
            <person name="Shao H.Z."/>
            <person name="Wang X."/>
            <person name="Wang C.C."/>
            <person name="Yang T.C."/>
            <person name="Huo Q.B."/>
            <person name="Li W."/>
            <person name="Chen H.Y."/>
            <person name="Chen S.E."/>
            <person name="Zhou L.G."/>
            <person name="Ni X.B."/>
            <person name="Tian J.H."/>
            <person name="Sheng Y."/>
            <person name="Liu T."/>
            <person name="Pan Y.S."/>
            <person name="Xia L.Y."/>
            <person name="Li J."/>
            <person name="Zhao F."/>
            <person name="Cao W.C."/>
        </authorList>
    </citation>
    <scope>NUCLEOTIDE SEQUENCE [LARGE SCALE GENOMIC DNA]</scope>
    <source>
        <strain evidence="10">HaeL-2018</strain>
    </source>
</reference>
<feature type="active site" description="Charge relay system" evidence="7">
    <location>
        <position position="343"/>
    </location>
</feature>
<feature type="chain" id="PRO_5041518968" description="Carboxylic ester hydrolase" evidence="8">
    <location>
        <begin position="20"/>
        <end position="515"/>
    </location>
</feature>
<dbReference type="GO" id="GO:0006581">
    <property type="term" value="P:acetylcholine catabolic process"/>
    <property type="evidence" value="ECO:0007669"/>
    <property type="project" value="TreeGrafter"/>
</dbReference>
<dbReference type="InterPro" id="IPR019826">
    <property type="entry name" value="Carboxylesterase_B_AS"/>
</dbReference>
<protein>
    <recommendedName>
        <fullName evidence="8">Carboxylic ester hydrolase</fullName>
        <ecNumber evidence="8">3.1.1.-</ecNumber>
    </recommendedName>
</protein>
<dbReference type="GO" id="GO:0019695">
    <property type="term" value="P:choline metabolic process"/>
    <property type="evidence" value="ECO:0007669"/>
    <property type="project" value="TreeGrafter"/>
</dbReference>
<evidence type="ECO:0000256" key="7">
    <source>
        <dbReference type="PIRSR" id="PIRSR600997-1"/>
    </source>
</evidence>
<comment type="caution">
    <text evidence="10">The sequence shown here is derived from an EMBL/GenBank/DDBJ whole genome shotgun (WGS) entry which is preliminary data.</text>
</comment>
<evidence type="ECO:0000256" key="1">
    <source>
        <dbReference type="ARBA" id="ARBA00005964"/>
    </source>
</evidence>
<dbReference type="PANTHER" id="PTHR43918">
    <property type="entry name" value="ACETYLCHOLINESTERASE"/>
    <property type="match status" value="1"/>
</dbReference>
<dbReference type="EC" id="3.1.1.-" evidence="8"/>
<dbReference type="VEuPathDB" id="VectorBase:HLOH_047300"/>
<dbReference type="InterPro" id="IPR000997">
    <property type="entry name" value="Cholinesterase"/>
</dbReference>
<name>A0A9J6G0A6_HAELO</name>
<keyword evidence="11" id="KW-1185">Reference proteome</keyword>
<evidence type="ECO:0000256" key="3">
    <source>
        <dbReference type="ARBA" id="ARBA00022801"/>
    </source>
</evidence>
<dbReference type="GO" id="GO:0005886">
    <property type="term" value="C:plasma membrane"/>
    <property type="evidence" value="ECO:0007669"/>
    <property type="project" value="TreeGrafter"/>
</dbReference>
<gene>
    <name evidence="10" type="ORF">HPB48_012683</name>
</gene>
<dbReference type="AlphaFoldDB" id="A0A9J6G0A6"/>
<dbReference type="InterPro" id="IPR050654">
    <property type="entry name" value="AChE-related_enzymes"/>
</dbReference>
<keyword evidence="2" id="KW-0719">Serine esterase</keyword>
<dbReference type="GO" id="GO:0005615">
    <property type="term" value="C:extracellular space"/>
    <property type="evidence" value="ECO:0007669"/>
    <property type="project" value="TreeGrafter"/>
</dbReference>
<dbReference type="PRINTS" id="PR00878">
    <property type="entry name" value="CHOLNESTRASE"/>
</dbReference>
<feature type="domain" description="Carboxylesterase type B" evidence="9">
    <location>
        <begin position="20"/>
        <end position="475"/>
    </location>
</feature>
<feature type="signal peptide" evidence="8">
    <location>
        <begin position="1"/>
        <end position="19"/>
    </location>
</feature>
<dbReference type="Proteomes" id="UP000821853">
    <property type="component" value="Chromosome 2"/>
</dbReference>
<evidence type="ECO:0000256" key="4">
    <source>
        <dbReference type="ARBA" id="ARBA00023157"/>
    </source>
</evidence>
<accession>A0A9J6G0A6</accession>
<keyword evidence="3 8" id="KW-0378">Hydrolase</keyword>
<feature type="active site" description="Charge relay system" evidence="7">
    <location>
        <position position="458"/>
    </location>
</feature>
<keyword evidence="8" id="KW-0732">Signal</keyword>
<feature type="active site" description="Acyl-ester intermediate" evidence="7">
    <location>
        <position position="219"/>
    </location>
</feature>
<dbReference type="OrthoDB" id="19653at2759"/>
<keyword evidence="5" id="KW-0325">Glycoprotein</keyword>
<evidence type="ECO:0000259" key="9">
    <source>
        <dbReference type="Pfam" id="PF00135"/>
    </source>
</evidence>
<dbReference type="InterPro" id="IPR002018">
    <property type="entry name" value="CarbesteraseB"/>
</dbReference>
<comment type="catalytic activity">
    <reaction evidence="6">
        <text>acetylcholine + H2O = choline + acetate + H(+)</text>
        <dbReference type="Rhea" id="RHEA:17561"/>
        <dbReference type="ChEBI" id="CHEBI:15354"/>
        <dbReference type="ChEBI" id="CHEBI:15355"/>
        <dbReference type="ChEBI" id="CHEBI:15377"/>
        <dbReference type="ChEBI" id="CHEBI:15378"/>
        <dbReference type="ChEBI" id="CHEBI:30089"/>
        <dbReference type="EC" id="3.1.1.7"/>
    </reaction>
</comment>
<dbReference type="PROSITE" id="PS00122">
    <property type="entry name" value="CARBOXYLESTERASE_B_1"/>
    <property type="match status" value="1"/>
</dbReference>
<organism evidence="10 11">
    <name type="scientific">Haemaphysalis longicornis</name>
    <name type="common">Bush tick</name>
    <dbReference type="NCBI Taxonomy" id="44386"/>
    <lineage>
        <taxon>Eukaryota</taxon>
        <taxon>Metazoa</taxon>
        <taxon>Ecdysozoa</taxon>
        <taxon>Arthropoda</taxon>
        <taxon>Chelicerata</taxon>
        <taxon>Arachnida</taxon>
        <taxon>Acari</taxon>
        <taxon>Parasitiformes</taxon>
        <taxon>Ixodida</taxon>
        <taxon>Ixodoidea</taxon>
        <taxon>Ixodidae</taxon>
        <taxon>Haemaphysalinae</taxon>
        <taxon>Haemaphysalis</taxon>
    </lineage>
</organism>
<dbReference type="PANTHER" id="PTHR43918:SF4">
    <property type="entry name" value="CARBOXYLIC ESTER HYDROLASE"/>
    <property type="match status" value="1"/>
</dbReference>
<comment type="similarity">
    <text evidence="1 8">Belongs to the type-B carboxylesterase/lipase family.</text>
</comment>
<dbReference type="Gene3D" id="3.40.50.1820">
    <property type="entry name" value="alpha/beta hydrolase"/>
    <property type="match status" value="1"/>
</dbReference>
<dbReference type="OMA" id="KRCIFES"/>
<evidence type="ECO:0000256" key="2">
    <source>
        <dbReference type="ARBA" id="ARBA00022487"/>
    </source>
</evidence>
<keyword evidence="4" id="KW-1015">Disulfide bond</keyword>
<dbReference type="EMBL" id="JABSTR010000004">
    <property type="protein sequence ID" value="KAH9368387.1"/>
    <property type="molecule type" value="Genomic_DNA"/>
</dbReference>
<dbReference type="InterPro" id="IPR029058">
    <property type="entry name" value="AB_hydrolase_fold"/>
</dbReference>
<dbReference type="SUPFAM" id="SSF53474">
    <property type="entry name" value="alpha/beta-Hydrolases"/>
    <property type="match status" value="1"/>
</dbReference>
<dbReference type="GO" id="GO:0003990">
    <property type="term" value="F:acetylcholinesterase activity"/>
    <property type="evidence" value="ECO:0007669"/>
    <property type="project" value="UniProtKB-EC"/>
</dbReference>
<proteinExistence type="inferred from homology"/>